<dbReference type="InterPro" id="IPR002346">
    <property type="entry name" value="Mopterin_DH_FAD-bd"/>
</dbReference>
<sequence length="277" mass="31121">MAVIIHTKGDLTLFTIKNYVVVKDLEEAYVLNQKRSNVVLGGIAWLKMGERNIQNAIDLSGLGLDKIEETEEGFEIGSMVTLRELETNTALNSYFNGVIAKSTEHIVGVQFRNCATVGGSIFSRFGFSDILTCLLALDAYVELYKGGVIPLREFADMPKDNDILVKVIIKKDRREVSYLTHRRTATDIPVIACTVARVNHKWQVVLGARPSKAKLLLDKEQMLSNNPTEEEINKFIEYIKENIQFGSNMRASAEFRKHLAGVLCKRGIKEITERKGL</sequence>
<gene>
    <name evidence="4" type="ORF">SAMN04489757_112101</name>
</gene>
<dbReference type="PROSITE" id="PS51387">
    <property type="entry name" value="FAD_PCMH"/>
    <property type="match status" value="1"/>
</dbReference>
<dbReference type="GO" id="GO:0016491">
    <property type="term" value="F:oxidoreductase activity"/>
    <property type="evidence" value="ECO:0007669"/>
    <property type="project" value="UniProtKB-KW"/>
</dbReference>
<dbReference type="InterPro" id="IPR005107">
    <property type="entry name" value="CO_DH_flav_C"/>
</dbReference>
<dbReference type="EMBL" id="FOWD01000012">
    <property type="protein sequence ID" value="SFO19819.1"/>
    <property type="molecule type" value="Genomic_DNA"/>
</dbReference>
<dbReference type="Gene3D" id="3.30.390.50">
    <property type="entry name" value="CO dehydrogenase flavoprotein, C-terminal domain"/>
    <property type="match status" value="1"/>
</dbReference>
<dbReference type="GO" id="GO:0071949">
    <property type="term" value="F:FAD binding"/>
    <property type="evidence" value="ECO:0007669"/>
    <property type="project" value="InterPro"/>
</dbReference>
<evidence type="ECO:0000313" key="5">
    <source>
        <dbReference type="Proteomes" id="UP000198806"/>
    </source>
</evidence>
<dbReference type="Proteomes" id="UP000198806">
    <property type="component" value="Unassembled WGS sequence"/>
</dbReference>
<dbReference type="Pfam" id="PF03450">
    <property type="entry name" value="CO_deh_flav_C"/>
    <property type="match status" value="1"/>
</dbReference>
<keyword evidence="5" id="KW-1185">Reference proteome</keyword>
<dbReference type="SUPFAM" id="SSF55447">
    <property type="entry name" value="CO dehydrogenase flavoprotein C-terminal domain-like"/>
    <property type="match status" value="1"/>
</dbReference>
<organism evidence="4 5">
    <name type="scientific">Anaerocolumna aminovalerica</name>
    <dbReference type="NCBI Taxonomy" id="1527"/>
    <lineage>
        <taxon>Bacteria</taxon>
        <taxon>Bacillati</taxon>
        <taxon>Bacillota</taxon>
        <taxon>Clostridia</taxon>
        <taxon>Lachnospirales</taxon>
        <taxon>Lachnospiraceae</taxon>
        <taxon>Anaerocolumna</taxon>
    </lineage>
</organism>
<dbReference type="InterPro" id="IPR036683">
    <property type="entry name" value="CO_DH_flav_C_dom_sf"/>
</dbReference>
<dbReference type="SMART" id="SM01092">
    <property type="entry name" value="CO_deh_flav_C"/>
    <property type="match status" value="1"/>
</dbReference>
<dbReference type="SUPFAM" id="SSF56176">
    <property type="entry name" value="FAD-binding/transporter-associated domain-like"/>
    <property type="match status" value="1"/>
</dbReference>
<dbReference type="InterPro" id="IPR051312">
    <property type="entry name" value="Diverse_Substr_Oxidored"/>
</dbReference>
<dbReference type="InterPro" id="IPR016166">
    <property type="entry name" value="FAD-bd_PCMH"/>
</dbReference>
<name>A0A1I5F850_9FIRM</name>
<evidence type="ECO:0000256" key="2">
    <source>
        <dbReference type="ARBA" id="ARBA00023002"/>
    </source>
</evidence>
<dbReference type="InterPro" id="IPR016169">
    <property type="entry name" value="FAD-bd_PCMH_sub2"/>
</dbReference>
<evidence type="ECO:0000256" key="1">
    <source>
        <dbReference type="ARBA" id="ARBA00022630"/>
    </source>
</evidence>
<reference evidence="4 5" key="1">
    <citation type="submission" date="2016-10" db="EMBL/GenBank/DDBJ databases">
        <authorList>
            <person name="de Groot N.N."/>
        </authorList>
    </citation>
    <scope>NUCLEOTIDE SEQUENCE [LARGE SCALE GENOMIC DNA]</scope>
    <source>
        <strain evidence="4 5">DSM 1283</strain>
    </source>
</reference>
<protein>
    <submittedName>
        <fullName evidence="4">CO or xanthine dehydrogenase, FAD-binding subunit</fullName>
    </submittedName>
</protein>
<evidence type="ECO:0000313" key="4">
    <source>
        <dbReference type="EMBL" id="SFO19819.1"/>
    </source>
</evidence>
<proteinExistence type="predicted"/>
<dbReference type="STRING" id="1527.SAMN04489757_112101"/>
<feature type="domain" description="FAD-binding PCMH-type" evidence="3">
    <location>
        <begin position="12"/>
        <end position="174"/>
    </location>
</feature>
<accession>A0A1I5F850</accession>
<dbReference type="Gene3D" id="3.30.465.10">
    <property type="match status" value="1"/>
</dbReference>
<evidence type="ECO:0000259" key="3">
    <source>
        <dbReference type="PROSITE" id="PS51387"/>
    </source>
</evidence>
<dbReference type="PANTHER" id="PTHR42659">
    <property type="entry name" value="XANTHINE DEHYDROGENASE SUBUNIT C-RELATED"/>
    <property type="match status" value="1"/>
</dbReference>
<dbReference type="Pfam" id="PF00941">
    <property type="entry name" value="FAD_binding_5"/>
    <property type="match status" value="1"/>
</dbReference>
<keyword evidence="1" id="KW-0285">Flavoprotein</keyword>
<dbReference type="InterPro" id="IPR036318">
    <property type="entry name" value="FAD-bd_PCMH-like_sf"/>
</dbReference>
<keyword evidence="2" id="KW-0560">Oxidoreductase</keyword>
<dbReference type="PANTHER" id="PTHR42659:SF9">
    <property type="entry name" value="XANTHINE DEHYDROGENASE FAD-BINDING SUBUNIT XDHB-RELATED"/>
    <property type="match status" value="1"/>
</dbReference>
<dbReference type="AlphaFoldDB" id="A0A1I5F850"/>